<dbReference type="GeneID" id="73467126"/>
<dbReference type="GO" id="GO:0003723">
    <property type="term" value="F:RNA binding"/>
    <property type="evidence" value="ECO:0007669"/>
    <property type="project" value="UniProtKB-UniRule"/>
</dbReference>
<dbReference type="RefSeq" id="XP_049266301.1">
    <property type="nucleotide sequence ID" value="XM_049407113.1"/>
</dbReference>
<evidence type="ECO:0000259" key="3">
    <source>
        <dbReference type="PROSITE" id="PS50102"/>
    </source>
</evidence>
<keyword evidence="5" id="KW-1185">Reference proteome</keyword>
<name>A0A8J5QT07_9ASCO</name>
<keyword evidence="1" id="KW-0694">RNA-binding</keyword>
<sequence>MSQSSSDLRIHIGNISPKLQSNPASLTTRIEKFGKISSDLEFHTKPLNDHYFAYVTLHTTSSEYEKLKNALNGMVFMGKKLSISLAKPSFDNRLQEKPDFQRSERLKRDKISQTRLARIQESKATYYTNSITSSLITPPSSTLTNAQNFSLSQHTFNNTSGNTKSTPPSTRLLGSNSYGSWTKPKNSLTHLQRYAYTSGGGEIIPGRHRTAERSATAKRQQTLRILMNGELKQVKGYKTKLWGVEKDKTSRDLTWRYVNGAWKSGDDHIIEKRVDKCAISGVDALRYGKEVEKVHGENEEETDGIDGGDEEKEMDKNKIILASLLDNFDFDKPVDVDQDTLGIDKEDIIVDKKGRKKVVRYDYEVAGKLNEEGNVDESEGTTMDSHLANELIHSHTETLQRPQEEVYYDEDDEGNDLDLDDLGQKFTTEAINQQYNEDHEFEAVSAEKDQASPQIQEIQEEDEDEDEPMPTFGNSITNNTETLRSLFNPTTSSFSSNTISDETSGGFKLALSDDDDDIDVSKQHLIDVQNDIESEKIIKQIQKKQEMEIQRARSNRFGLFWAHLDSPFLATQSQLSKIGSVHDTIKLPGEEVDQKAVGDDNDDDEETAFEKWFWSMRGEISRECKRRRRDVLRTMRKKSGKFSY</sequence>
<dbReference type="OrthoDB" id="21643at2759"/>
<evidence type="ECO:0000313" key="4">
    <source>
        <dbReference type="EMBL" id="KAG7666069.1"/>
    </source>
</evidence>
<protein>
    <submittedName>
        <fullName evidence="4">NOP8</fullName>
    </submittedName>
</protein>
<reference evidence="4 5" key="1">
    <citation type="journal article" date="2021" name="DNA Res.">
        <title>Genome analysis of Candida subhashii reveals its hybrid nature and dual mitochondrial genome conformations.</title>
        <authorList>
            <person name="Mixao V."/>
            <person name="Hegedusova E."/>
            <person name="Saus E."/>
            <person name="Pryszcz L.P."/>
            <person name="Cillingova A."/>
            <person name="Nosek J."/>
            <person name="Gabaldon T."/>
        </authorList>
    </citation>
    <scope>NUCLEOTIDE SEQUENCE [LARGE SCALE GENOMIC DNA]</scope>
    <source>
        <strain evidence="4 5">CBS 10753</strain>
    </source>
</reference>
<gene>
    <name evidence="4" type="ORF">J8A68_000325</name>
</gene>
<dbReference type="PROSITE" id="PS50102">
    <property type="entry name" value="RRM"/>
    <property type="match status" value="1"/>
</dbReference>
<evidence type="ECO:0000256" key="2">
    <source>
        <dbReference type="SAM" id="MobiDB-lite"/>
    </source>
</evidence>
<evidence type="ECO:0000313" key="5">
    <source>
        <dbReference type="Proteomes" id="UP000694255"/>
    </source>
</evidence>
<dbReference type="EMBL" id="JAGSYN010000043">
    <property type="protein sequence ID" value="KAG7666069.1"/>
    <property type="molecule type" value="Genomic_DNA"/>
</dbReference>
<organism evidence="4 5">
    <name type="scientific">[Candida] subhashii</name>
    <dbReference type="NCBI Taxonomy" id="561895"/>
    <lineage>
        <taxon>Eukaryota</taxon>
        <taxon>Fungi</taxon>
        <taxon>Dikarya</taxon>
        <taxon>Ascomycota</taxon>
        <taxon>Saccharomycotina</taxon>
        <taxon>Pichiomycetes</taxon>
        <taxon>Debaryomycetaceae</taxon>
        <taxon>Spathaspora</taxon>
    </lineage>
</organism>
<dbReference type="InterPro" id="IPR000504">
    <property type="entry name" value="RRM_dom"/>
</dbReference>
<dbReference type="Proteomes" id="UP000694255">
    <property type="component" value="Unassembled WGS sequence"/>
</dbReference>
<feature type="region of interest" description="Disordered" evidence="2">
    <location>
        <begin position="154"/>
        <end position="178"/>
    </location>
</feature>
<proteinExistence type="predicted"/>
<feature type="domain" description="RRM" evidence="3">
    <location>
        <begin position="8"/>
        <end position="88"/>
    </location>
</feature>
<evidence type="ECO:0000256" key="1">
    <source>
        <dbReference type="PROSITE-ProRule" id="PRU00176"/>
    </source>
</evidence>
<accession>A0A8J5QT07</accession>
<comment type="caution">
    <text evidence="4">The sequence shown here is derived from an EMBL/GenBank/DDBJ whole genome shotgun (WGS) entry which is preliminary data.</text>
</comment>
<dbReference type="AlphaFoldDB" id="A0A8J5QT07"/>